<name>A0AAD9Q9C3_ACRCE</name>
<reference evidence="2" key="2">
    <citation type="journal article" date="2023" name="Science">
        <title>Genomic signatures of disease resistance in endangered staghorn corals.</title>
        <authorList>
            <person name="Vollmer S.V."/>
            <person name="Selwyn J.D."/>
            <person name="Despard B.A."/>
            <person name="Roesel C.L."/>
        </authorList>
    </citation>
    <scope>NUCLEOTIDE SEQUENCE</scope>
    <source>
        <strain evidence="2">K2</strain>
    </source>
</reference>
<feature type="compositionally biased region" description="Basic and acidic residues" evidence="1">
    <location>
        <begin position="270"/>
        <end position="282"/>
    </location>
</feature>
<protein>
    <submittedName>
        <fullName evidence="2">Uncharacterized protein</fullName>
    </submittedName>
</protein>
<feature type="region of interest" description="Disordered" evidence="1">
    <location>
        <begin position="1"/>
        <end position="45"/>
    </location>
</feature>
<feature type="region of interest" description="Disordered" evidence="1">
    <location>
        <begin position="78"/>
        <end position="169"/>
    </location>
</feature>
<feature type="region of interest" description="Disordered" evidence="1">
    <location>
        <begin position="260"/>
        <end position="282"/>
    </location>
</feature>
<reference evidence="2" key="1">
    <citation type="journal article" date="2023" name="G3 (Bethesda)">
        <title>Whole genome assembly and annotation of the endangered Caribbean coral Acropora cervicornis.</title>
        <authorList>
            <person name="Selwyn J.D."/>
            <person name="Vollmer S.V."/>
        </authorList>
    </citation>
    <scope>NUCLEOTIDE SEQUENCE</scope>
    <source>
        <strain evidence="2">K2</strain>
    </source>
</reference>
<comment type="caution">
    <text evidence="2">The sequence shown here is derived from an EMBL/GenBank/DDBJ whole genome shotgun (WGS) entry which is preliminary data.</text>
</comment>
<evidence type="ECO:0000256" key="1">
    <source>
        <dbReference type="SAM" id="MobiDB-lite"/>
    </source>
</evidence>
<feature type="compositionally biased region" description="Polar residues" evidence="1">
    <location>
        <begin position="112"/>
        <end position="129"/>
    </location>
</feature>
<dbReference type="AlphaFoldDB" id="A0AAD9Q9C3"/>
<evidence type="ECO:0000313" key="3">
    <source>
        <dbReference type="Proteomes" id="UP001249851"/>
    </source>
</evidence>
<feature type="compositionally biased region" description="Polar residues" evidence="1">
    <location>
        <begin position="96"/>
        <end position="105"/>
    </location>
</feature>
<accession>A0AAD9Q9C3</accession>
<organism evidence="2 3">
    <name type="scientific">Acropora cervicornis</name>
    <name type="common">Staghorn coral</name>
    <dbReference type="NCBI Taxonomy" id="6130"/>
    <lineage>
        <taxon>Eukaryota</taxon>
        <taxon>Metazoa</taxon>
        <taxon>Cnidaria</taxon>
        <taxon>Anthozoa</taxon>
        <taxon>Hexacorallia</taxon>
        <taxon>Scleractinia</taxon>
        <taxon>Astrocoeniina</taxon>
        <taxon>Acroporidae</taxon>
        <taxon>Acropora</taxon>
    </lineage>
</organism>
<gene>
    <name evidence="2" type="ORF">P5673_020835</name>
</gene>
<sequence length="344" mass="38700">MVAADAHVRTAPSAAESNSSFPSGDTDHSSHSDRTKQANSQPNTALVPSLQSYNTTHRTPQSSNHHLITLSAARSQSIQRAGVSSHSNLSPVSSNMCSPQTNVSLQRKRQTPVLTQTPDNSFTPSSRSSHNNEPRRGLHFDSARQVAEVSSDEEDTSPDDPVEDDHGHENRCCREQWLENKALRNRLQKIHKRLNIALKAKTCGEIEANRPSPGIVDQTLAQEYRVWVYYGQREADMYVELDAAIEQLCEKAEAAERGQQMISQGKKANAQKEKEEKQAEGMRAKALERVGETKKKEWSVLMLVKSPKKRRKEQGDLEYHIYLHDTTVAHWIKFCSHNGQEWSL</sequence>
<feature type="compositionally biased region" description="Basic and acidic residues" evidence="1">
    <location>
        <begin position="25"/>
        <end position="36"/>
    </location>
</feature>
<feature type="compositionally biased region" description="Low complexity" evidence="1">
    <location>
        <begin position="83"/>
        <end position="95"/>
    </location>
</feature>
<proteinExistence type="predicted"/>
<dbReference type="Proteomes" id="UP001249851">
    <property type="component" value="Unassembled WGS sequence"/>
</dbReference>
<keyword evidence="3" id="KW-1185">Reference proteome</keyword>
<feature type="compositionally biased region" description="Acidic residues" evidence="1">
    <location>
        <begin position="150"/>
        <end position="163"/>
    </location>
</feature>
<evidence type="ECO:0000313" key="2">
    <source>
        <dbReference type="EMBL" id="KAK2556989.1"/>
    </source>
</evidence>
<dbReference type="EMBL" id="JARQWQ010000052">
    <property type="protein sequence ID" value="KAK2556989.1"/>
    <property type="molecule type" value="Genomic_DNA"/>
</dbReference>
<feature type="compositionally biased region" description="Basic and acidic residues" evidence="1">
    <location>
        <begin position="130"/>
        <end position="142"/>
    </location>
</feature>